<proteinExistence type="predicted"/>
<evidence type="ECO:0000313" key="3">
    <source>
        <dbReference type="Proteomes" id="UP000886998"/>
    </source>
</evidence>
<accession>A0A8X6XKF6</accession>
<dbReference type="OrthoDB" id="10638393at2759"/>
<feature type="compositionally biased region" description="Polar residues" evidence="1">
    <location>
        <begin position="200"/>
        <end position="219"/>
    </location>
</feature>
<comment type="caution">
    <text evidence="2">The sequence shown here is derived from an EMBL/GenBank/DDBJ whole genome shotgun (WGS) entry which is preliminary data.</text>
</comment>
<gene>
    <name evidence="2" type="ORF">TNIN_267501</name>
</gene>
<feature type="compositionally biased region" description="Polar residues" evidence="1">
    <location>
        <begin position="7"/>
        <end position="17"/>
    </location>
</feature>
<feature type="compositionally biased region" description="Low complexity" evidence="1">
    <location>
        <begin position="220"/>
        <end position="230"/>
    </location>
</feature>
<sequence length="316" mass="34580">MYDCNPLNRNQKQNPKSISGEELLPSHCKTTGPSLAKNFTDERQDKLIFRYESVQSAGPSFGRKMESGLMLYNERCDILRAAFDSEIIKEDINSSSAQPQQNNHHISCDNTNMIIDTFNSVVNEKAEEKIPDYIVDKKDISNGLSSFLNASPRNCSSLSGSTENSSLLNESAENPSLLNESTKIQSSLSAFTEKQSFQSTLTENPSLLNESTESLSDLNPSTKISSSSIELTESPSDLNASTIISSSSLEPTKSPSLPRELTEIPLFPRGSTEGPFLLSGPTESPFVLKLSKEEPSFQNIQPKVNVIEGNLLCIGA</sequence>
<reference evidence="2" key="1">
    <citation type="submission" date="2020-08" db="EMBL/GenBank/DDBJ databases">
        <title>Multicomponent nature underlies the extraordinary mechanical properties of spider dragline silk.</title>
        <authorList>
            <person name="Kono N."/>
            <person name="Nakamura H."/>
            <person name="Mori M."/>
            <person name="Yoshida Y."/>
            <person name="Ohtoshi R."/>
            <person name="Malay A.D."/>
            <person name="Moran D.A.P."/>
            <person name="Tomita M."/>
            <person name="Numata K."/>
            <person name="Arakawa K."/>
        </authorList>
    </citation>
    <scope>NUCLEOTIDE SEQUENCE</scope>
</reference>
<evidence type="ECO:0000256" key="1">
    <source>
        <dbReference type="SAM" id="MobiDB-lite"/>
    </source>
</evidence>
<feature type="region of interest" description="Disordered" evidence="1">
    <location>
        <begin position="1"/>
        <end position="23"/>
    </location>
</feature>
<organism evidence="2 3">
    <name type="scientific">Trichonephila inaurata madagascariensis</name>
    <dbReference type="NCBI Taxonomy" id="2747483"/>
    <lineage>
        <taxon>Eukaryota</taxon>
        <taxon>Metazoa</taxon>
        <taxon>Ecdysozoa</taxon>
        <taxon>Arthropoda</taxon>
        <taxon>Chelicerata</taxon>
        <taxon>Arachnida</taxon>
        <taxon>Araneae</taxon>
        <taxon>Araneomorphae</taxon>
        <taxon>Entelegynae</taxon>
        <taxon>Araneoidea</taxon>
        <taxon>Nephilidae</taxon>
        <taxon>Trichonephila</taxon>
        <taxon>Trichonephila inaurata</taxon>
    </lineage>
</organism>
<name>A0A8X6XKF6_9ARAC</name>
<protein>
    <submittedName>
        <fullName evidence="2">Uncharacterized protein</fullName>
    </submittedName>
</protein>
<evidence type="ECO:0000313" key="2">
    <source>
        <dbReference type="EMBL" id="GFY55552.1"/>
    </source>
</evidence>
<dbReference type="EMBL" id="BMAV01010460">
    <property type="protein sequence ID" value="GFY55552.1"/>
    <property type="molecule type" value="Genomic_DNA"/>
</dbReference>
<dbReference type="Proteomes" id="UP000886998">
    <property type="component" value="Unassembled WGS sequence"/>
</dbReference>
<feature type="region of interest" description="Disordered" evidence="1">
    <location>
        <begin position="200"/>
        <end position="230"/>
    </location>
</feature>
<keyword evidence="3" id="KW-1185">Reference proteome</keyword>
<dbReference type="AlphaFoldDB" id="A0A8X6XKF6"/>